<keyword evidence="2" id="KW-0326">Glycosidase</keyword>
<dbReference type="InterPro" id="IPR013780">
    <property type="entry name" value="Glyco_hydro_b"/>
</dbReference>
<dbReference type="Proteomes" id="UP000831113">
    <property type="component" value="Chromosome"/>
</dbReference>
<evidence type="ECO:0000313" key="2">
    <source>
        <dbReference type="EMBL" id="UOG74867.1"/>
    </source>
</evidence>
<accession>A0ABY4CXX3</accession>
<dbReference type="GO" id="GO:0045493">
    <property type="term" value="P:xylan catabolic process"/>
    <property type="evidence" value="ECO:0007669"/>
    <property type="project" value="UniProtKB-KW"/>
</dbReference>
<dbReference type="RefSeq" id="WP_243798522.1">
    <property type="nucleotide sequence ID" value="NZ_CP094669.1"/>
</dbReference>
<keyword evidence="3" id="KW-1185">Reference proteome</keyword>
<keyword evidence="2" id="KW-0624">Polysaccharide degradation</keyword>
<keyword evidence="2" id="KW-0858">Xylan degradation</keyword>
<sequence length="536" mass="58321">MRIVTECSAWFSYSRASLGNRLGISALVLLAAVSTGQGQTSKPAETTPVVTVLLDDTKTYQTIDNFSASDAWACQFVGLWPAAKKEAIADLLFSTKDQAGGQPKGIGLSMWRFNIGAGSAQQGEASGIKDEWHRAESFLTPDGRYDWTRQAGQVWFLQAAKQRGVPQFLGFLNSPPVQYTVTGRAFAADGKTNMAPANYNALATFIANVVQGVQKTTGILFDYVSPVNEPQWDWSDPKQEGSPFRNNEISGIAKALNAALVAQQLPTKILIPESGKITYLFGPDDKPDRGEQIKAFFNPSATATYVGDLPRMARTVAGHSYFTSSPYPAAVAMRQQLAANVAAVDKLNYWQSEYCILGDNDGEINGNKRDLGMDPALYLARTIHADLAVANAAAWQWWLAVSPYDYKDGLIYVDKTKADGNYQPSKMLWALGNYSRYIRPGAVRIDARLAQDPGSNNQLLVSTYKNAAGKQLVTVLVNSAAAPQEVRLQLQQKKLGAGRTYVTSATTDLKPGPMVKAGQPLHLAPRSITTLVSDYR</sequence>
<protein>
    <submittedName>
        <fullName evidence="2">Xylanase</fullName>
    </submittedName>
</protein>
<organism evidence="2 3">
    <name type="scientific">Hymenobacter tibetensis</name>
    <dbReference type="NCBI Taxonomy" id="497967"/>
    <lineage>
        <taxon>Bacteria</taxon>
        <taxon>Pseudomonadati</taxon>
        <taxon>Bacteroidota</taxon>
        <taxon>Cytophagia</taxon>
        <taxon>Cytophagales</taxon>
        <taxon>Hymenobacteraceae</taxon>
        <taxon>Hymenobacter</taxon>
    </lineage>
</organism>
<proteinExistence type="predicted"/>
<evidence type="ECO:0000313" key="3">
    <source>
        <dbReference type="Proteomes" id="UP000831113"/>
    </source>
</evidence>
<evidence type="ECO:0000259" key="1">
    <source>
        <dbReference type="Pfam" id="PF14587"/>
    </source>
</evidence>
<dbReference type="InterPro" id="IPR039514">
    <property type="entry name" value="6GAL-like"/>
</dbReference>
<name>A0ABY4CXX3_9BACT</name>
<dbReference type="PANTHER" id="PTHR42767:SF1">
    <property type="entry name" value="ENDO-BETA-1,6-GALACTANASE-LIKE DOMAIN-CONTAINING PROTEIN"/>
    <property type="match status" value="1"/>
</dbReference>
<dbReference type="EMBL" id="CP094669">
    <property type="protein sequence ID" value="UOG74867.1"/>
    <property type="molecule type" value="Genomic_DNA"/>
</dbReference>
<dbReference type="SUPFAM" id="SSF51445">
    <property type="entry name" value="(Trans)glycosidases"/>
    <property type="match status" value="1"/>
</dbReference>
<keyword evidence="2" id="KW-0378">Hydrolase</keyword>
<reference evidence="2 3" key="1">
    <citation type="submission" date="2022-03" db="EMBL/GenBank/DDBJ databases">
        <title>Hymenobactersp. isolated from the air.</title>
        <authorList>
            <person name="Won M."/>
            <person name="Kwon S.-W."/>
        </authorList>
    </citation>
    <scope>NUCLEOTIDE SEQUENCE [LARGE SCALE GENOMIC DNA]</scope>
    <source>
        <strain evidence="2 3">KACC 21982</strain>
    </source>
</reference>
<dbReference type="Gene3D" id="3.20.20.80">
    <property type="entry name" value="Glycosidases"/>
    <property type="match status" value="1"/>
</dbReference>
<dbReference type="Gene3D" id="2.60.40.1180">
    <property type="entry name" value="Golgi alpha-mannosidase II"/>
    <property type="match status" value="1"/>
</dbReference>
<dbReference type="PANTHER" id="PTHR42767">
    <property type="entry name" value="ENDO-BETA-1,6-GALACTANASE"/>
    <property type="match status" value="1"/>
</dbReference>
<dbReference type="SUPFAM" id="SSF51011">
    <property type="entry name" value="Glycosyl hydrolase domain"/>
    <property type="match status" value="1"/>
</dbReference>
<feature type="domain" description="Endo-beta-1,6-galactanase-like" evidence="1">
    <location>
        <begin position="50"/>
        <end position="412"/>
    </location>
</feature>
<dbReference type="GO" id="GO:0016798">
    <property type="term" value="F:hydrolase activity, acting on glycosyl bonds"/>
    <property type="evidence" value="ECO:0007669"/>
    <property type="project" value="UniProtKB-KW"/>
</dbReference>
<dbReference type="InterPro" id="IPR017853">
    <property type="entry name" value="GH"/>
</dbReference>
<keyword evidence="2" id="KW-0119">Carbohydrate metabolism</keyword>
<gene>
    <name evidence="2" type="ORF">MTX78_22475</name>
</gene>
<dbReference type="InterPro" id="IPR039743">
    <property type="entry name" value="6GAL/EXGAL"/>
</dbReference>
<dbReference type="Pfam" id="PF14587">
    <property type="entry name" value="Glyco_hydr_30_2"/>
    <property type="match status" value="1"/>
</dbReference>